<keyword evidence="2" id="KW-1185">Reference proteome</keyword>
<organism evidence="1 2">
    <name type="scientific">Pleomassaria siparia CBS 279.74</name>
    <dbReference type="NCBI Taxonomy" id="1314801"/>
    <lineage>
        <taxon>Eukaryota</taxon>
        <taxon>Fungi</taxon>
        <taxon>Dikarya</taxon>
        <taxon>Ascomycota</taxon>
        <taxon>Pezizomycotina</taxon>
        <taxon>Dothideomycetes</taxon>
        <taxon>Pleosporomycetidae</taxon>
        <taxon>Pleosporales</taxon>
        <taxon>Pleomassariaceae</taxon>
        <taxon>Pleomassaria</taxon>
    </lineage>
</organism>
<gene>
    <name evidence="1" type="ORF">K504DRAFT_159827</name>
</gene>
<dbReference type="Proteomes" id="UP000799428">
    <property type="component" value="Unassembled WGS sequence"/>
</dbReference>
<protein>
    <submittedName>
        <fullName evidence="1">Uncharacterized protein</fullName>
    </submittedName>
</protein>
<name>A0A6G1JU97_9PLEO</name>
<evidence type="ECO:0000313" key="1">
    <source>
        <dbReference type="EMBL" id="KAF2704186.1"/>
    </source>
</evidence>
<reference evidence="1" key="1">
    <citation type="journal article" date="2020" name="Stud. Mycol.">
        <title>101 Dothideomycetes genomes: a test case for predicting lifestyles and emergence of pathogens.</title>
        <authorList>
            <person name="Haridas S."/>
            <person name="Albert R."/>
            <person name="Binder M."/>
            <person name="Bloem J."/>
            <person name="Labutti K."/>
            <person name="Salamov A."/>
            <person name="Andreopoulos B."/>
            <person name="Baker S."/>
            <person name="Barry K."/>
            <person name="Bills G."/>
            <person name="Bluhm B."/>
            <person name="Cannon C."/>
            <person name="Castanera R."/>
            <person name="Culley D."/>
            <person name="Daum C."/>
            <person name="Ezra D."/>
            <person name="Gonzalez J."/>
            <person name="Henrissat B."/>
            <person name="Kuo A."/>
            <person name="Liang C."/>
            <person name="Lipzen A."/>
            <person name="Lutzoni F."/>
            <person name="Magnuson J."/>
            <person name="Mondo S."/>
            <person name="Nolan M."/>
            <person name="Ohm R."/>
            <person name="Pangilinan J."/>
            <person name="Park H.-J."/>
            <person name="Ramirez L."/>
            <person name="Alfaro M."/>
            <person name="Sun H."/>
            <person name="Tritt A."/>
            <person name="Yoshinaga Y."/>
            <person name="Zwiers L.-H."/>
            <person name="Turgeon B."/>
            <person name="Goodwin S."/>
            <person name="Spatafora J."/>
            <person name="Crous P."/>
            <person name="Grigoriev I."/>
        </authorList>
    </citation>
    <scope>NUCLEOTIDE SEQUENCE</scope>
    <source>
        <strain evidence="1">CBS 279.74</strain>
    </source>
</reference>
<proteinExistence type="predicted"/>
<dbReference type="AlphaFoldDB" id="A0A6G1JU97"/>
<sequence length="71" mass="7376">MSTSSASLLLCLQPLPSLPPPLSPLLHTLGVLPSPIFLATLPRPASAAYAQPPTSHTVVWGPCPLPCTIHT</sequence>
<dbReference type="EMBL" id="MU005783">
    <property type="protein sequence ID" value="KAF2704186.1"/>
    <property type="molecule type" value="Genomic_DNA"/>
</dbReference>
<evidence type="ECO:0000313" key="2">
    <source>
        <dbReference type="Proteomes" id="UP000799428"/>
    </source>
</evidence>
<accession>A0A6G1JU97</accession>